<reference evidence="1" key="2">
    <citation type="journal article" date="2021" name="Genome Biol. Evol.">
        <title>Developing a high-quality reference genome for a parasitic bivalve with doubly uniparental inheritance (Bivalvia: Unionida).</title>
        <authorList>
            <person name="Smith C.H."/>
        </authorList>
    </citation>
    <scope>NUCLEOTIDE SEQUENCE</scope>
    <source>
        <strain evidence="1">CHS0354</strain>
        <tissue evidence="1">Mantle</tissue>
    </source>
</reference>
<sequence length="108" mass="12025">MLPIDGQAGSVIDNGYHNLNGTTQSALLFHFYTDPAFRNEIKGSLNVPFGNELYVKVVYDSQDSTMKMRVDTCTVFDQNSASQKLVRQIIHVVQNARIASNATILFVN</sequence>
<dbReference type="Gene3D" id="2.60.40.4100">
    <property type="entry name" value="Zona pellucida, ZP-C domain"/>
    <property type="match status" value="1"/>
</dbReference>
<dbReference type="InterPro" id="IPR042235">
    <property type="entry name" value="ZP-C_dom"/>
</dbReference>
<dbReference type="Proteomes" id="UP001195483">
    <property type="component" value="Unassembled WGS sequence"/>
</dbReference>
<reference evidence="1" key="1">
    <citation type="journal article" date="2021" name="Genome Biol. Evol.">
        <title>A High-Quality Reference Genome for a Parasitic Bivalve with Doubly Uniparental Inheritance (Bivalvia: Unionida).</title>
        <authorList>
            <person name="Smith C.H."/>
        </authorList>
    </citation>
    <scope>NUCLEOTIDE SEQUENCE</scope>
    <source>
        <strain evidence="1">CHS0354</strain>
    </source>
</reference>
<dbReference type="EMBL" id="JAEAOA010000148">
    <property type="protein sequence ID" value="KAK3602007.1"/>
    <property type="molecule type" value="Genomic_DNA"/>
</dbReference>
<reference evidence="1" key="3">
    <citation type="submission" date="2023-05" db="EMBL/GenBank/DDBJ databases">
        <authorList>
            <person name="Smith C.H."/>
        </authorList>
    </citation>
    <scope>NUCLEOTIDE SEQUENCE</scope>
    <source>
        <strain evidence="1">CHS0354</strain>
        <tissue evidence="1">Mantle</tissue>
    </source>
</reference>
<protein>
    <submittedName>
        <fullName evidence="1">Uncharacterized protein</fullName>
    </submittedName>
</protein>
<organism evidence="1 2">
    <name type="scientific">Potamilus streckersoni</name>
    <dbReference type="NCBI Taxonomy" id="2493646"/>
    <lineage>
        <taxon>Eukaryota</taxon>
        <taxon>Metazoa</taxon>
        <taxon>Spiralia</taxon>
        <taxon>Lophotrochozoa</taxon>
        <taxon>Mollusca</taxon>
        <taxon>Bivalvia</taxon>
        <taxon>Autobranchia</taxon>
        <taxon>Heteroconchia</taxon>
        <taxon>Palaeoheterodonta</taxon>
        <taxon>Unionida</taxon>
        <taxon>Unionoidea</taxon>
        <taxon>Unionidae</taxon>
        <taxon>Ambleminae</taxon>
        <taxon>Lampsilini</taxon>
        <taxon>Potamilus</taxon>
    </lineage>
</organism>
<accession>A0AAE0T1B8</accession>
<dbReference type="AlphaFoldDB" id="A0AAE0T1B8"/>
<name>A0AAE0T1B8_9BIVA</name>
<evidence type="ECO:0000313" key="1">
    <source>
        <dbReference type="EMBL" id="KAK3602007.1"/>
    </source>
</evidence>
<comment type="caution">
    <text evidence="1">The sequence shown here is derived from an EMBL/GenBank/DDBJ whole genome shotgun (WGS) entry which is preliminary data.</text>
</comment>
<keyword evidence="2" id="KW-1185">Reference proteome</keyword>
<gene>
    <name evidence="1" type="ORF">CHS0354_001587</name>
</gene>
<evidence type="ECO:0000313" key="2">
    <source>
        <dbReference type="Proteomes" id="UP001195483"/>
    </source>
</evidence>
<proteinExistence type="predicted"/>